<reference evidence="3" key="1">
    <citation type="journal article" date="2021" name="PeerJ">
        <title>Extensive microbial diversity within the chicken gut microbiome revealed by metagenomics and culture.</title>
        <authorList>
            <person name="Gilroy R."/>
            <person name="Ravi A."/>
            <person name="Getino M."/>
            <person name="Pursley I."/>
            <person name="Horton D.L."/>
            <person name="Alikhan N.F."/>
            <person name="Baker D."/>
            <person name="Gharbi K."/>
            <person name="Hall N."/>
            <person name="Watson M."/>
            <person name="Adriaenssens E.M."/>
            <person name="Foster-Nyarko E."/>
            <person name="Jarju S."/>
            <person name="Secka A."/>
            <person name="Antonio M."/>
            <person name="Oren A."/>
            <person name="Chaudhuri R.R."/>
            <person name="La Ragione R."/>
            <person name="Hildebrand F."/>
            <person name="Pallen M.J."/>
        </authorList>
    </citation>
    <scope>NUCLEOTIDE SEQUENCE</scope>
    <source>
        <strain evidence="3">ChiSjej1B19-5720</strain>
    </source>
</reference>
<keyword evidence="2" id="KW-0472">Membrane</keyword>
<dbReference type="Proteomes" id="UP000823842">
    <property type="component" value="Unassembled WGS sequence"/>
</dbReference>
<dbReference type="AlphaFoldDB" id="A0A9D2LSJ2"/>
<evidence type="ECO:0000313" key="3">
    <source>
        <dbReference type="EMBL" id="HJB28475.1"/>
    </source>
</evidence>
<feature type="transmembrane region" description="Helical" evidence="2">
    <location>
        <begin position="200"/>
        <end position="226"/>
    </location>
</feature>
<feature type="region of interest" description="Disordered" evidence="1">
    <location>
        <begin position="69"/>
        <end position="149"/>
    </location>
</feature>
<comment type="caution">
    <text evidence="3">The sequence shown here is derived from an EMBL/GenBank/DDBJ whole genome shotgun (WGS) entry which is preliminary data.</text>
</comment>
<feature type="transmembrane region" description="Helical" evidence="2">
    <location>
        <begin position="164"/>
        <end position="194"/>
    </location>
</feature>
<evidence type="ECO:0000313" key="4">
    <source>
        <dbReference type="Proteomes" id="UP000823842"/>
    </source>
</evidence>
<evidence type="ECO:0000256" key="1">
    <source>
        <dbReference type="SAM" id="MobiDB-lite"/>
    </source>
</evidence>
<name>A0A9D2LSJ2_9FIRM</name>
<sequence>MNRAQFMEQLEKLLSDISEEERLEALDYYNSYFDDAGEENEAEVIQELGSPGKVAAIIKADLKENSGDYGEYTEWGYEDTRTREPGQMPETYQGKKREENHSSQEKEAFGSDTGGRTFGRARAKADQGSTSAYEDNSSQERYERARRRAERGYHAEKKKNNAGIILVLILLVFISPFLSGAIGGVLGTIVAIILFPFILIFAFGICAVAFLIGGIACLAAGIALCVVHPAAGVLTIGIGCLLIAAGFLSLAGLTAIAGKLLPWLLNKFTDFCHNLLHREGKDGERV</sequence>
<dbReference type="EMBL" id="DWYZ01000131">
    <property type="protein sequence ID" value="HJB28475.1"/>
    <property type="molecule type" value="Genomic_DNA"/>
</dbReference>
<feature type="compositionally biased region" description="Polar residues" evidence="1">
    <location>
        <begin position="127"/>
        <end position="136"/>
    </location>
</feature>
<feature type="transmembrane region" description="Helical" evidence="2">
    <location>
        <begin position="233"/>
        <end position="257"/>
    </location>
</feature>
<protein>
    <submittedName>
        <fullName evidence="3">DUF1700 domain-containing protein</fullName>
    </submittedName>
</protein>
<accession>A0A9D2LSJ2</accession>
<keyword evidence="2" id="KW-1133">Transmembrane helix</keyword>
<feature type="compositionally biased region" description="Basic and acidic residues" evidence="1">
    <location>
        <begin position="93"/>
        <end position="109"/>
    </location>
</feature>
<dbReference type="Pfam" id="PF22564">
    <property type="entry name" value="HAAS"/>
    <property type="match status" value="1"/>
</dbReference>
<proteinExistence type="predicted"/>
<reference evidence="3" key="2">
    <citation type="submission" date="2021-04" db="EMBL/GenBank/DDBJ databases">
        <authorList>
            <person name="Gilroy R."/>
        </authorList>
    </citation>
    <scope>NUCLEOTIDE SEQUENCE</scope>
    <source>
        <strain evidence="3">ChiSjej1B19-5720</strain>
    </source>
</reference>
<evidence type="ECO:0000256" key="2">
    <source>
        <dbReference type="SAM" id="Phobius"/>
    </source>
</evidence>
<organism evidence="3 4">
    <name type="scientific">Candidatus Blautia faecavium</name>
    <dbReference type="NCBI Taxonomy" id="2838487"/>
    <lineage>
        <taxon>Bacteria</taxon>
        <taxon>Bacillati</taxon>
        <taxon>Bacillota</taxon>
        <taxon>Clostridia</taxon>
        <taxon>Lachnospirales</taxon>
        <taxon>Lachnospiraceae</taxon>
        <taxon>Blautia</taxon>
    </lineage>
</organism>
<gene>
    <name evidence="3" type="ORF">IAA06_06735</name>
</gene>
<keyword evidence="2" id="KW-0812">Transmembrane</keyword>